<protein>
    <submittedName>
        <fullName evidence="9">Transmembrane protease serine 12</fullName>
    </submittedName>
</protein>
<dbReference type="PROSITE" id="PS00134">
    <property type="entry name" value="TRYPSIN_HIS"/>
    <property type="match status" value="1"/>
</dbReference>
<accession>A0A8B8U642</accession>
<evidence type="ECO:0000256" key="2">
    <source>
        <dbReference type="ARBA" id="ARBA00022801"/>
    </source>
</evidence>
<proteinExistence type="predicted"/>
<dbReference type="PANTHER" id="PTHR24252">
    <property type="entry name" value="ACROSIN-RELATED"/>
    <property type="match status" value="1"/>
</dbReference>
<reference evidence="9" key="1">
    <citation type="submission" date="2025-08" db="UniProtKB">
        <authorList>
            <consortium name="RefSeq"/>
        </authorList>
    </citation>
    <scope>IDENTIFICATION</scope>
    <source>
        <tissue evidence="9">Ear skin</tissue>
    </source>
</reference>
<dbReference type="CDD" id="cd00190">
    <property type="entry name" value="Tryp_SPc"/>
    <property type="match status" value="1"/>
</dbReference>
<dbReference type="GeneID" id="102518241"/>
<evidence type="ECO:0000313" key="8">
    <source>
        <dbReference type="Proteomes" id="UP000694856"/>
    </source>
</evidence>
<dbReference type="InterPro" id="IPR018114">
    <property type="entry name" value="TRYPSIN_HIS"/>
</dbReference>
<sequence length="420" mass="45329">MCPSTRPPPGGRVSRAPLPTSRPRGRSPTRQAGSCPAAPRASQRVARPRASGEVGAGNAAILPTAGSKMGLGLLSAALLFLGGSLIRPERSPLPAPGPRGSWRKPAGGQGRPEALSSGRGRPQAPGDGQLDAQDCGTAPLADVLKGSRIIGGTEAQTGAWPWMVSLQIQSGRYLTHVCAGSLVKKRWVLTAAHCIKDTREPVMWRVVVGTNKVDGTQPTTKKMKVKAIIIHPEFDVDSYVNDIALFHLKKAVRYNDYIQPICLPFGVFQKLNRKTKCFITGWGRTKEEGNITKKLQEAEVHYISRNFCNSEKSYGGIIPNTSFCAGDEDGVFDTCRGDSGGPLMCYLPEHKRYFVMGITSYGYGCGRKNFPGVYSGPVFYQKWLTDHFYQASNKGIFDTNILLGQVLVALGLALALLATP</sequence>
<dbReference type="GO" id="GO:0006508">
    <property type="term" value="P:proteolysis"/>
    <property type="evidence" value="ECO:0007669"/>
    <property type="project" value="UniProtKB-KW"/>
</dbReference>
<dbReference type="PROSITE" id="PS00135">
    <property type="entry name" value="TRYPSIN_SER"/>
    <property type="match status" value="1"/>
</dbReference>
<keyword evidence="3 5" id="KW-0720">Serine protease</keyword>
<dbReference type="InterPro" id="IPR001254">
    <property type="entry name" value="Trypsin_dom"/>
</dbReference>
<keyword evidence="8" id="KW-1185">Reference proteome</keyword>
<dbReference type="Pfam" id="PF00089">
    <property type="entry name" value="Trypsin"/>
    <property type="match status" value="1"/>
</dbReference>
<feature type="compositionally biased region" description="Low complexity" evidence="6">
    <location>
        <begin position="17"/>
        <end position="30"/>
    </location>
</feature>
<keyword evidence="9" id="KW-0472">Membrane</keyword>
<dbReference type="PROSITE" id="PS50240">
    <property type="entry name" value="TRYPSIN_DOM"/>
    <property type="match status" value="1"/>
</dbReference>
<feature type="compositionally biased region" description="Pro residues" evidence="6">
    <location>
        <begin position="1"/>
        <end position="10"/>
    </location>
</feature>
<keyword evidence="1 5" id="KW-0645">Protease</keyword>
<dbReference type="RefSeq" id="XP_032349762.1">
    <property type="nucleotide sequence ID" value="XM_032493871.1"/>
</dbReference>
<dbReference type="InterPro" id="IPR001314">
    <property type="entry name" value="Peptidase_S1A"/>
</dbReference>
<keyword evidence="2 5" id="KW-0378">Hydrolase</keyword>
<evidence type="ECO:0000256" key="3">
    <source>
        <dbReference type="ARBA" id="ARBA00022825"/>
    </source>
</evidence>
<dbReference type="KEGG" id="cfr:102518241"/>
<dbReference type="SMART" id="SM00020">
    <property type="entry name" value="Tryp_SPc"/>
    <property type="match status" value="1"/>
</dbReference>
<evidence type="ECO:0000256" key="1">
    <source>
        <dbReference type="ARBA" id="ARBA00022670"/>
    </source>
</evidence>
<evidence type="ECO:0000313" key="9">
    <source>
        <dbReference type="RefSeq" id="XP_032349762.1"/>
    </source>
</evidence>
<feature type="region of interest" description="Disordered" evidence="6">
    <location>
        <begin position="89"/>
        <end position="135"/>
    </location>
</feature>
<dbReference type="CTD" id="283471"/>
<dbReference type="InterPro" id="IPR033116">
    <property type="entry name" value="TRYPSIN_SER"/>
</dbReference>
<feature type="domain" description="Peptidase S1" evidence="7">
    <location>
        <begin position="149"/>
        <end position="389"/>
    </location>
</feature>
<feature type="region of interest" description="Disordered" evidence="6">
    <location>
        <begin position="1"/>
        <end position="54"/>
    </location>
</feature>
<dbReference type="SUPFAM" id="SSF50494">
    <property type="entry name" value="Trypsin-like serine proteases"/>
    <property type="match status" value="1"/>
</dbReference>
<dbReference type="PRINTS" id="PR00722">
    <property type="entry name" value="CHYMOTRYPSIN"/>
</dbReference>
<dbReference type="FunFam" id="2.40.10.10:FF:000003">
    <property type="entry name" value="Transmembrane serine protease 3"/>
    <property type="match status" value="1"/>
</dbReference>
<dbReference type="PANTHER" id="PTHR24252:SF21">
    <property type="entry name" value="TRANSMEMBRANE SERINE PROTEASE 12"/>
    <property type="match status" value="1"/>
</dbReference>
<dbReference type="GO" id="GO:0004252">
    <property type="term" value="F:serine-type endopeptidase activity"/>
    <property type="evidence" value="ECO:0007669"/>
    <property type="project" value="InterPro"/>
</dbReference>
<evidence type="ECO:0000256" key="6">
    <source>
        <dbReference type="SAM" id="MobiDB-lite"/>
    </source>
</evidence>
<dbReference type="AlphaFoldDB" id="A0A8B8U642"/>
<evidence type="ECO:0000259" key="7">
    <source>
        <dbReference type="PROSITE" id="PS50240"/>
    </source>
</evidence>
<dbReference type="InterPro" id="IPR009003">
    <property type="entry name" value="Peptidase_S1_PA"/>
</dbReference>
<organism evidence="8 9">
    <name type="scientific">Camelus ferus</name>
    <name type="common">Wild bactrian camel</name>
    <name type="synonym">Camelus bactrianus ferus</name>
    <dbReference type="NCBI Taxonomy" id="419612"/>
    <lineage>
        <taxon>Eukaryota</taxon>
        <taxon>Metazoa</taxon>
        <taxon>Chordata</taxon>
        <taxon>Craniata</taxon>
        <taxon>Vertebrata</taxon>
        <taxon>Euteleostomi</taxon>
        <taxon>Mammalia</taxon>
        <taxon>Eutheria</taxon>
        <taxon>Laurasiatheria</taxon>
        <taxon>Artiodactyla</taxon>
        <taxon>Tylopoda</taxon>
        <taxon>Camelidae</taxon>
        <taxon>Camelus</taxon>
    </lineage>
</organism>
<keyword evidence="4" id="KW-1015">Disulfide bond</keyword>
<dbReference type="Proteomes" id="UP000694856">
    <property type="component" value="Chromosome 12"/>
</dbReference>
<keyword evidence="9" id="KW-0812">Transmembrane</keyword>
<gene>
    <name evidence="9" type="primary">TMPRSS12</name>
</gene>
<name>A0A8B8U642_CAMFR</name>
<evidence type="ECO:0000256" key="4">
    <source>
        <dbReference type="ARBA" id="ARBA00023157"/>
    </source>
</evidence>
<dbReference type="InterPro" id="IPR043504">
    <property type="entry name" value="Peptidase_S1_PA_chymotrypsin"/>
</dbReference>
<evidence type="ECO:0000256" key="5">
    <source>
        <dbReference type="RuleBase" id="RU363034"/>
    </source>
</evidence>
<dbReference type="Gene3D" id="2.40.10.10">
    <property type="entry name" value="Trypsin-like serine proteases"/>
    <property type="match status" value="2"/>
</dbReference>